<evidence type="ECO:0000313" key="1">
    <source>
        <dbReference type="EMBL" id="SGY97774.1"/>
    </source>
</evidence>
<name>A0A1L0B5Z8_9GAMM</name>
<organism evidence="1 2">
    <name type="scientific">Moritella viscosa</name>
    <dbReference type="NCBI Taxonomy" id="80854"/>
    <lineage>
        <taxon>Bacteria</taxon>
        <taxon>Pseudomonadati</taxon>
        <taxon>Pseudomonadota</taxon>
        <taxon>Gammaproteobacteria</taxon>
        <taxon>Alteromonadales</taxon>
        <taxon>Moritellaceae</taxon>
        <taxon>Moritella</taxon>
    </lineage>
</organism>
<evidence type="ECO:0000313" key="2">
    <source>
        <dbReference type="Proteomes" id="UP000183794"/>
    </source>
</evidence>
<gene>
    <name evidence="1" type="ORF">NVI5450_1988</name>
</gene>
<protein>
    <submittedName>
        <fullName evidence="1">Uncharacterized protein</fullName>
    </submittedName>
</protein>
<reference evidence="1 2" key="1">
    <citation type="submission" date="2016-11" db="EMBL/GenBank/DDBJ databases">
        <authorList>
            <person name="Jaros S."/>
            <person name="Januszkiewicz K."/>
            <person name="Wedrychowicz H."/>
        </authorList>
    </citation>
    <scope>NUCLEOTIDE SEQUENCE [LARGE SCALE GENOMIC DNA]</scope>
    <source>
        <strain evidence="1">NVI 5450</strain>
    </source>
</reference>
<dbReference type="AlphaFoldDB" id="A0A1L0B5Z8"/>
<dbReference type="EMBL" id="FPLD01000055">
    <property type="protein sequence ID" value="SGY97774.1"/>
    <property type="molecule type" value="Genomic_DNA"/>
</dbReference>
<sequence>MKHDGLMTVHKLLQINTLPISMQYKLIVKKAHHNGMGSV</sequence>
<accession>A0A1L0B5Z8</accession>
<dbReference type="Proteomes" id="UP000183794">
    <property type="component" value="Unassembled WGS sequence"/>
</dbReference>
<proteinExistence type="predicted"/>